<evidence type="ECO:0000259" key="1">
    <source>
        <dbReference type="Pfam" id="PF20091"/>
    </source>
</evidence>
<protein>
    <recommendedName>
        <fullName evidence="1">Alpha/beta hydrolase domain-containing protein</fullName>
    </recommendedName>
</protein>
<reference evidence="2 3" key="1">
    <citation type="submission" date="2020-04" db="EMBL/GenBank/DDBJ databases">
        <authorList>
            <person name="Yoon J."/>
        </authorList>
    </citation>
    <scope>NUCLEOTIDE SEQUENCE [LARGE SCALE GENOMIC DNA]</scope>
    <source>
        <strain evidence="2 3">KMU-166</strain>
    </source>
</reference>
<evidence type="ECO:0000313" key="3">
    <source>
        <dbReference type="Proteomes" id="UP000765845"/>
    </source>
</evidence>
<organism evidence="2 3">
    <name type="scientific">Spongiibacter thalassae</name>
    <dbReference type="NCBI Taxonomy" id="2721624"/>
    <lineage>
        <taxon>Bacteria</taxon>
        <taxon>Pseudomonadati</taxon>
        <taxon>Pseudomonadota</taxon>
        <taxon>Gammaproteobacteria</taxon>
        <taxon>Cellvibrionales</taxon>
        <taxon>Spongiibacteraceae</taxon>
        <taxon>Spongiibacter</taxon>
    </lineage>
</organism>
<name>A0ABX1GBB0_9GAMM</name>
<dbReference type="InterPro" id="IPR045394">
    <property type="entry name" value="Abhydrolase_dom"/>
</dbReference>
<dbReference type="Pfam" id="PF20091">
    <property type="entry name" value="Abhydrolase_10"/>
    <property type="match status" value="1"/>
</dbReference>
<evidence type="ECO:0000313" key="2">
    <source>
        <dbReference type="EMBL" id="NKI16435.1"/>
    </source>
</evidence>
<dbReference type="Proteomes" id="UP000765845">
    <property type="component" value="Unassembled WGS sequence"/>
</dbReference>
<dbReference type="RefSeq" id="WP_168448954.1">
    <property type="nucleotide sequence ID" value="NZ_JAAWWK010000001.1"/>
</dbReference>
<accession>A0ABX1GBB0</accession>
<feature type="domain" description="Alpha/beta hydrolase" evidence="1">
    <location>
        <begin position="6"/>
        <end position="435"/>
    </location>
</feature>
<keyword evidence="3" id="KW-1185">Reference proteome</keyword>
<sequence length="452" mass="49386">MPELNGPIADDAGPKGRYFGATVAELAPLEPYGYVEEEYFFSGVAQERDEDGALTGGPEAEFVSRILVRRPIDPAAFNGTIFLEWYNVTGQSDTDVLWNAAHDMLMREGFVHVGVSAQQTGVSGNSPLALKNWDPVRYGPLLHPGDAYSWDIYAQAGRVLFDKALQPGPMGELSPQRIIAGGESQSSFRLVAYSDVIQREHQLFDGFFLHTGPVQGKGVDDVGVPVMHFISETEIDGILATEQGGAVVDYTTPVVDSVVEPLPPPYGPDRGMIRVWEVAGSSHFDKQLWAYATAFAAREASAPADIPVYVEQPAFCGLPMNQLGQGRATAAALHHLNRWVTTGVVPESMPRIELNDNYRIVRDDDGLARGGIRLPSLEAPIGINRGDECTFWGSFQEFSIADIQARYPTHSDYVAAVTASAMRNVNQGSLLPEEALLYIEEAQALQTYWLPQ</sequence>
<gene>
    <name evidence="2" type="ORF">HCU74_03270</name>
</gene>
<dbReference type="EMBL" id="JAAWWK010000001">
    <property type="protein sequence ID" value="NKI16435.1"/>
    <property type="molecule type" value="Genomic_DNA"/>
</dbReference>
<proteinExistence type="predicted"/>
<comment type="caution">
    <text evidence="2">The sequence shown here is derived from an EMBL/GenBank/DDBJ whole genome shotgun (WGS) entry which is preliminary data.</text>
</comment>